<comment type="caution">
    <text evidence="5">The sequence shown here is derived from an EMBL/GenBank/DDBJ whole genome shotgun (WGS) entry which is preliminary data.</text>
</comment>
<dbReference type="SMART" id="SM00347">
    <property type="entry name" value="HTH_MARR"/>
    <property type="match status" value="1"/>
</dbReference>
<dbReference type="PANTHER" id="PTHR33164:SF99">
    <property type="entry name" value="MARR FAMILY REGULATORY PROTEIN"/>
    <property type="match status" value="1"/>
</dbReference>
<dbReference type="PROSITE" id="PS01117">
    <property type="entry name" value="HTH_MARR_1"/>
    <property type="match status" value="1"/>
</dbReference>
<dbReference type="PROSITE" id="PS50995">
    <property type="entry name" value="HTH_MARR_2"/>
    <property type="match status" value="1"/>
</dbReference>
<dbReference type="CDD" id="cd00090">
    <property type="entry name" value="HTH_ARSR"/>
    <property type="match status" value="1"/>
</dbReference>
<dbReference type="InterPro" id="IPR039422">
    <property type="entry name" value="MarR/SlyA-like"/>
</dbReference>
<keyword evidence="2" id="KW-0238">DNA-binding</keyword>
<dbReference type="InterPro" id="IPR000835">
    <property type="entry name" value="HTH_MarR-typ"/>
</dbReference>
<evidence type="ECO:0000313" key="6">
    <source>
        <dbReference type="Proteomes" id="UP001157069"/>
    </source>
</evidence>
<evidence type="ECO:0000259" key="4">
    <source>
        <dbReference type="PROSITE" id="PS50995"/>
    </source>
</evidence>
<proteinExistence type="predicted"/>
<evidence type="ECO:0000256" key="3">
    <source>
        <dbReference type="ARBA" id="ARBA00023163"/>
    </source>
</evidence>
<dbReference type="SUPFAM" id="SSF46785">
    <property type="entry name" value="Winged helix' DNA-binding domain"/>
    <property type="match status" value="1"/>
</dbReference>
<evidence type="ECO:0000256" key="2">
    <source>
        <dbReference type="ARBA" id="ARBA00023125"/>
    </source>
</evidence>
<reference evidence="6" key="1">
    <citation type="journal article" date="2019" name="Int. J. Syst. Evol. Microbiol.">
        <title>The Global Catalogue of Microorganisms (GCM) 10K type strain sequencing project: providing services to taxonomists for standard genome sequencing and annotation.</title>
        <authorList>
            <consortium name="The Broad Institute Genomics Platform"/>
            <consortium name="The Broad Institute Genome Sequencing Center for Infectious Disease"/>
            <person name="Wu L."/>
            <person name="Ma J."/>
        </authorList>
    </citation>
    <scope>NUCLEOTIDE SEQUENCE [LARGE SCALE GENOMIC DNA]</scope>
    <source>
        <strain evidence="6">NBRC 108755</strain>
    </source>
</reference>
<evidence type="ECO:0000256" key="1">
    <source>
        <dbReference type="ARBA" id="ARBA00023015"/>
    </source>
</evidence>
<dbReference type="InterPro" id="IPR023187">
    <property type="entry name" value="Tscrpt_reg_MarR-type_CS"/>
</dbReference>
<sequence>MAEEATVRLTARGHPGVRPAHDFALRAIAGGAGTVSEVGRRTSVSKQAAAKTVAFLEEAGYVRRTPDGRDRRRSQLTVTDRGVSLMSEGEAVFDELRAEWESLIGRDRVAEVQTALERLLE</sequence>
<name>A0ABQ6JWL8_9MICO</name>
<feature type="domain" description="HTH marR-type" evidence="4">
    <location>
        <begin position="1"/>
        <end position="121"/>
    </location>
</feature>
<keyword evidence="1" id="KW-0805">Transcription regulation</keyword>
<dbReference type="InterPro" id="IPR036388">
    <property type="entry name" value="WH-like_DNA-bd_sf"/>
</dbReference>
<keyword evidence="6" id="KW-1185">Reference proteome</keyword>
<dbReference type="Proteomes" id="UP001157069">
    <property type="component" value="Unassembled WGS sequence"/>
</dbReference>
<organism evidence="5 6">
    <name type="scientific">Homoserinibacter gongjuensis</name>
    <dbReference type="NCBI Taxonomy" id="1162968"/>
    <lineage>
        <taxon>Bacteria</taxon>
        <taxon>Bacillati</taxon>
        <taxon>Actinomycetota</taxon>
        <taxon>Actinomycetes</taxon>
        <taxon>Micrococcales</taxon>
        <taxon>Microbacteriaceae</taxon>
        <taxon>Homoserinibacter</taxon>
    </lineage>
</organism>
<gene>
    <name evidence="5" type="ORF">GCM10025869_32260</name>
</gene>
<dbReference type="Gene3D" id="1.10.10.10">
    <property type="entry name" value="Winged helix-like DNA-binding domain superfamily/Winged helix DNA-binding domain"/>
    <property type="match status" value="1"/>
</dbReference>
<dbReference type="EMBL" id="BSVA01000001">
    <property type="protein sequence ID" value="GMA92697.1"/>
    <property type="molecule type" value="Genomic_DNA"/>
</dbReference>
<dbReference type="InterPro" id="IPR011991">
    <property type="entry name" value="ArsR-like_HTH"/>
</dbReference>
<dbReference type="PANTHER" id="PTHR33164">
    <property type="entry name" value="TRANSCRIPTIONAL REGULATOR, MARR FAMILY"/>
    <property type="match status" value="1"/>
</dbReference>
<keyword evidence="3" id="KW-0804">Transcription</keyword>
<dbReference type="Pfam" id="PF12802">
    <property type="entry name" value="MarR_2"/>
    <property type="match status" value="1"/>
</dbReference>
<dbReference type="InterPro" id="IPR036390">
    <property type="entry name" value="WH_DNA-bd_sf"/>
</dbReference>
<evidence type="ECO:0000313" key="5">
    <source>
        <dbReference type="EMBL" id="GMA92697.1"/>
    </source>
</evidence>
<protein>
    <submittedName>
        <fullName evidence="5">MarR family transcriptional regulator</fullName>
    </submittedName>
</protein>
<accession>A0ABQ6JWL8</accession>